<evidence type="ECO:0000256" key="1">
    <source>
        <dbReference type="ARBA" id="ARBA00022553"/>
    </source>
</evidence>
<dbReference type="GeneID" id="85008020"/>
<dbReference type="GO" id="GO:0000976">
    <property type="term" value="F:transcription cis-regulatory region binding"/>
    <property type="evidence" value="ECO:0007669"/>
    <property type="project" value="TreeGrafter"/>
</dbReference>
<gene>
    <name evidence="8" type="ORF">HMPREF0762_01946</name>
</gene>
<dbReference type="GO" id="GO:0006355">
    <property type="term" value="P:regulation of DNA-templated transcription"/>
    <property type="evidence" value="ECO:0007669"/>
    <property type="project" value="InterPro"/>
</dbReference>
<dbReference type="HOGENOM" id="CLU_000445_30_4_11"/>
<dbReference type="EMBL" id="ACUX02000019">
    <property type="protein sequence ID" value="EEZ60467.1"/>
    <property type="molecule type" value="Genomic_DNA"/>
</dbReference>
<keyword evidence="3" id="KW-0805">Transcription regulation</keyword>
<evidence type="ECO:0000256" key="6">
    <source>
        <dbReference type="PROSITE-ProRule" id="PRU01091"/>
    </source>
</evidence>
<sequence length="227" mass="24960">MHRKTIAVSCGEALAPSRVRDLFAHMDAEVSVLKVPLSDALAAHRGLGSGIDLFVVDATSTPVDFAALEESLRDGAGRSALLALVNGTALPDTSFPVRMPFDFACEGASDEELKLRCRRLLWPGEATSDADFLQIGPMSINLATYQVKVGDDPIDLTYMEYELLSFLVTHPDRIYSREVLLSQVWGFDYYGGSRTVDVHVRRLRAKLGPEVAQRIETVRGAGYLWSN</sequence>
<dbReference type="OrthoDB" id="8927943at2"/>
<keyword evidence="4 6" id="KW-0238">DNA-binding</keyword>
<reference evidence="8" key="1">
    <citation type="submission" date="2009-10" db="EMBL/GenBank/DDBJ databases">
        <authorList>
            <person name="Weinstock G."/>
            <person name="Sodergren E."/>
            <person name="Clifton S."/>
            <person name="Fulton L."/>
            <person name="Fulton B."/>
            <person name="Courtney L."/>
            <person name="Fronick C."/>
            <person name="Harrison M."/>
            <person name="Strong C."/>
            <person name="Farmer C."/>
            <person name="Delahaunty K."/>
            <person name="Markovic C."/>
            <person name="Hall O."/>
            <person name="Minx P."/>
            <person name="Tomlinson C."/>
            <person name="Mitreva M."/>
            <person name="Nelson J."/>
            <person name="Hou S."/>
            <person name="Wollam A."/>
            <person name="Pepin K.H."/>
            <person name="Johnson M."/>
            <person name="Bhonagiri V."/>
            <person name="Nash W.E."/>
            <person name="Warren W."/>
            <person name="Chinwalla A."/>
            <person name="Mardis E.R."/>
            <person name="Wilson R.K."/>
        </authorList>
    </citation>
    <scope>NUCLEOTIDE SEQUENCE [LARGE SCALE GENOMIC DNA]</scope>
    <source>
        <strain evidence="8">ATCC 700122</strain>
    </source>
</reference>
<keyword evidence="1" id="KW-0597">Phosphoprotein</keyword>
<dbReference type="GO" id="GO:0000156">
    <property type="term" value="F:phosphorelay response regulator activity"/>
    <property type="evidence" value="ECO:0007669"/>
    <property type="project" value="TreeGrafter"/>
</dbReference>
<dbReference type="RefSeq" id="WP_006363233.1">
    <property type="nucleotide sequence ID" value="NZ_GG700631.1"/>
</dbReference>
<organism evidence="8 9">
    <name type="scientific">Slackia exigua (strain ATCC 700122 / DSM 15923 / CIP 105133 / JCM 11022 / KCTC 5966 / S-7)</name>
    <dbReference type="NCBI Taxonomy" id="649764"/>
    <lineage>
        <taxon>Bacteria</taxon>
        <taxon>Bacillati</taxon>
        <taxon>Actinomycetota</taxon>
        <taxon>Coriobacteriia</taxon>
        <taxon>Eggerthellales</taxon>
        <taxon>Eggerthellaceae</taxon>
        <taxon>Slackia</taxon>
    </lineage>
</organism>
<evidence type="ECO:0000256" key="4">
    <source>
        <dbReference type="ARBA" id="ARBA00023125"/>
    </source>
</evidence>
<evidence type="ECO:0000256" key="5">
    <source>
        <dbReference type="ARBA" id="ARBA00023163"/>
    </source>
</evidence>
<name>D0WJB9_SLAES</name>
<evidence type="ECO:0000256" key="3">
    <source>
        <dbReference type="ARBA" id="ARBA00023015"/>
    </source>
</evidence>
<dbReference type="GO" id="GO:0032993">
    <property type="term" value="C:protein-DNA complex"/>
    <property type="evidence" value="ECO:0007669"/>
    <property type="project" value="TreeGrafter"/>
</dbReference>
<feature type="DNA-binding region" description="OmpR/PhoB-type" evidence="6">
    <location>
        <begin position="130"/>
        <end position="227"/>
    </location>
</feature>
<dbReference type="InterPro" id="IPR001867">
    <property type="entry name" value="OmpR/PhoB-type_DNA-bd"/>
</dbReference>
<dbReference type="CDD" id="cd00383">
    <property type="entry name" value="trans_reg_C"/>
    <property type="match status" value="1"/>
</dbReference>
<dbReference type="InterPro" id="IPR016032">
    <property type="entry name" value="Sig_transdc_resp-reg_C-effctor"/>
</dbReference>
<protein>
    <submittedName>
        <fullName evidence="8">Transcriptional regulatory protein, C-terminal domain protein</fullName>
    </submittedName>
</protein>
<dbReference type="FunFam" id="1.10.10.10:FF:000018">
    <property type="entry name" value="DNA-binding response regulator ResD"/>
    <property type="match status" value="1"/>
</dbReference>
<dbReference type="Gene3D" id="1.10.10.10">
    <property type="entry name" value="Winged helix-like DNA-binding domain superfamily/Winged helix DNA-binding domain"/>
    <property type="match status" value="1"/>
</dbReference>
<keyword evidence="2" id="KW-0902">Two-component regulatory system</keyword>
<evidence type="ECO:0000259" key="7">
    <source>
        <dbReference type="PROSITE" id="PS51755"/>
    </source>
</evidence>
<dbReference type="AlphaFoldDB" id="D0WJB9"/>
<dbReference type="Proteomes" id="UP000006001">
    <property type="component" value="Unassembled WGS sequence"/>
</dbReference>
<dbReference type="eggNOG" id="COG0745">
    <property type="taxonomic scope" value="Bacteria"/>
</dbReference>
<accession>D0WJB9</accession>
<dbReference type="STRING" id="649764.HMPREF0762_01946"/>
<keyword evidence="9" id="KW-1185">Reference proteome</keyword>
<dbReference type="PANTHER" id="PTHR48111">
    <property type="entry name" value="REGULATOR OF RPOS"/>
    <property type="match status" value="1"/>
</dbReference>
<dbReference type="SUPFAM" id="SSF46894">
    <property type="entry name" value="C-terminal effector domain of the bipartite response regulators"/>
    <property type="match status" value="1"/>
</dbReference>
<evidence type="ECO:0000313" key="9">
    <source>
        <dbReference type="Proteomes" id="UP000006001"/>
    </source>
</evidence>
<proteinExistence type="predicted"/>
<dbReference type="InterPro" id="IPR036388">
    <property type="entry name" value="WH-like_DNA-bd_sf"/>
</dbReference>
<dbReference type="Pfam" id="PF00486">
    <property type="entry name" value="Trans_reg_C"/>
    <property type="match status" value="1"/>
</dbReference>
<feature type="domain" description="OmpR/PhoB-type" evidence="7">
    <location>
        <begin position="130"/>
        <end position="227"/>
    </location>
</feature>
<comment type="caution">
    <text evidence="8">The sequence shown here is derived from an EMBL/GenBank/DDBJ whole genome shotgun (WGS) entry which is preliminary data.</text>
</comment>
<dbReference type="PROSITE" id="PS51755">
    <property type="entry name" value="OMPR_PHOB"/>
    <property type="match status" value="1"/>
</dbReference>
<dbReference type="InterPro" id="IPR039420">
    <property type="entry name" value="WalR-like"/>
</dbReference>
<keyword evidence="5" id="KW-0804">Transcription</keyword>
<evidence type="ECO:0000256" key="2">
    <source>
        <dbReference type="ARBA" id="ARBA00023012"/>
    </source>
</evidence>
<dbReference type="PANTHER" id="PTHR48111:SF1">
    <property type="entry name" value="TWO-COMPONENT RESPONSE REGULATOR ORR33"/>
    <property type="match status" value="1"/>
</dbReference>
<dbReference type="GO" id="GO:0005829">
    <property type="term" value="C:cytosol"/>
    <property type="evidence" value="ECO:0007669"/>
    <property type="project" value="TreeGrafter"/>
</dbReference>
<dbReference type="SMART" id="SM00862">
    <property type="entry name" value="Trans_reg_C"/>
    <property type="match status" value="1"/>
</dbReference>
<evidence type="ECO:0000313" key="8">
    <source>
        <dbReference type="EMBL" id="EEZ60467.1"/>
    </source>
</evidence>